<proteinExistence type="predicted"/>
<evidence type="ECO:0000313" key="1">
    <source>
        <dbReference type="EMBL" id="GAI45651.1"/>
    </source>
</evidence>
<protein>
    <submittedName>
        <fullName evidence="1">Uncharacterized protein</fullName>
    </submittedName>
</protein>
<dbReference type="AlphaFoldDB" id="X1PT05"/>
<gene>
    <name evidence="1" type="ORF">S06H3_41536</name>
</gene>
<accession>X1PT05</accession>
<name>X1PT05_9ZZZZ</name>
<sequence>MNLEFSVWLDMCDRDTEDEIVNPKDNIYQFGCDGGFPPYP</sequence>
<feature type="non-terminal residue" evidence="1">
    <location>
        <position position="40"/>
    </location>
</feature>
<comment type="caution">
    <text evidence="1">The sequence shown here is derived from an EMBL/GenBank/DDBJ whole genome shotgun (WGS) entry which is preliminary data.</text>
</comment>
<organism evidence="1">
    <name type="scientific">marine sediment metagenome</name>
    <dbReference type="NCBI Taxonomy" id="412755"/>
    <lineage>
        <taxon>unclassified sequences</taxon>
        <taxon>metagenomes</taxon>
        <taxon>ecological metagenomes</taxon>
    </lineage>
</organism>
<dbReference type="EMBL" id="BARV01025610">
    <property type="protein sequence ID" value="GAI45651.1"/>
    <property type="molecule type" value="Genomic_DNA"/>
</dbReference>
<reference evidence="1" key="1">
    <citation type="journal article" date="2014" name="Front. Microbiol.">
        <title>High frequency of phylogenetically diverse reductive dehalogenase-homologous genes in deep subseafloor sedimentary metagenomes.</title>
        <authorList>
            <person name="Kawai M."/>
            <person name="Futagami T."/>
            <person name="Toyoda A."/>
            <person name="Takaki Y."/>
            <person name="Nishi S."/>
            <person name="Hori S."/>
            <person name="Arai W."/>
            <person name="Tsubouchi T."/>
            <person name="Morono Y."/>
            <person name="Uchiyama I."/>
            <person name="Ito T."/>
            <person name="Fujiyama A."/>
            <person name="Inagaki F."/>
            <person name="Takami H."/>
        </authorList>
    </citation>
    <scope>NUCLEOTIDE SEQUENCE</scope>
    <source>
        <strain evidence="1">Expedition CK06-06</strain>
    </source>
</reference>